<name>A0A3S2VA40_9SPHN</name>
<keyword evidence="4" id="KW-1185">Reference proteome</keyword>
<dbReference type="Gene3D" id="3.40.50.720">
    <property type="entry name" value="NAD(P)-binding Rossmann-like Domain"/>
    <property type="match status" value="1"/>
</dbReference>
<comment type="similarity">
    <text evidence="1">Belongs to the short-chain dehydrogenases/reductases (SDR) family.</text>
</comment>
<evidence type="ECO:0000256" key="1">
    <source>
        <dbReference type="ARBA" id="ARBA00006484"/>
    </source>
</evidence>
<dbReference type="InterPro" id="IPR002347">
    <property type="entry name" value="SDR_fam"/>
</dbReference>
<dbReference type="AlphaFoldDB" id="A0A3S2VA40"/>
<dbReference type="GO" id="GO:0016491">
    <property type="term" value="F:oxidoreductase activity"/>
    <property type="evidence" value="ECO:0007669"/>
    <property type="project" value="UniProtKB-KW"/>
</dbReference>
<comment type="caution">
    <text evidence="3">The sequence shown here is derived from an EMBL/GenBank/DDBJ whole genome shotgun (WGS) entry which is preliminary data.</text>
</comment>
<evidence type="ECO:0000313" key="3">
    <source>
        <dbReference type="EMBL" id="RVU07522.1"/>
    </source>
</evidence>
<dbReference type="EMBL" id="SACO01000001">
    <property type="protein sequence ID" value="RVU07522.1"/>
    <property type="molecule type" value="Genomic_DNA"/>
</dbReference>
<organism evidence="3 4">
    <name type="scientific">Novosphingobium umbonatum</name>
    <dbReference type="NCBI Taxonomy" id="1908524"/>
    <lineage>
        <taxon>Bacteria</taxon>
        <taxon>Pseudomonadati</taxon>
        <taxon>Pseudomonadota</taxon>
        <taxon>Alphaproteobacteria</taxon>
        <taxon>Sphingomonadales</taxon>
        <taxon>Sphingomonadaceae</taxon>
        <taxon>Novosphingobium</taxon>
    </lineage>
</organism>
<dbReference type="RefSeq" id="WP_127705764.1">
    <property type="nucleotide sequence ID" value="NZ_SACO01000001.1"/>
</dbReference>
<reference evidence="3 4" key="1">
    <citation type="submission" date="2019-01" db="EMBL/GenBank/DDBJ databases">
        <authorList>
            <person name="Chen W.-M."/>
        </authorList>
    </citation>
    <scope>NUCLEOTIDE SEQUENCE [LARGE SCALE GENOMIC DNA]</scope>
    <source>
        <strain evidence="3 4">FSY-9</strain>
    </source>
</reference>
<dbReference type="OrthoDB" id="9786360at2"/>
<sequence length="250" mass="26894">MNRPAILITGGAKRIGACIARSFGAAGWHVIIHYGQSRDAAQALADTLPSASIVGCDLADPDAAVAMVEQLAQTLPDWRMLVNSAAVFRYDDAAAILPDVFAEAMTVNALTPTRMAQAFLTHARAKAGRRVIAITDMKLANPNPDFFSYTMAKHALSATVKMLAMGACKAEDRIYAIAPGAMLPSYDQQPQEHETSGRMNLLQRLTAPQEIAEAALFMAQGWLASGETLFIDSGQHLLAQPRDVLYLARP</sequence>
<dbReference type="Proteomes" id="UP000282837">
    <property type="component" value="Unassembled WGS sequence"/>
</dbReference>
<dbReference type="SUPFAM" id="SSF51735">
    <property type="entry name" value="NAD(P)-binding Rossmann-fold domains"/>
    <property type="match status" value="1"/>
</dbReference>
<protein>
    <submittedName>
        <fullName evidence="3">SDR family oxidoreductase</fullName>
    </submittedName>
</protein>
<dbReference type="PANTHER" id="PTHR43639">
    <property type="entry name" value="OXIDOREDUCTASE, SHORT-CHAIN DEHYDROGENASE/REDUCTASE FAMILY (AFU_ORTHOLOGUE AFUA_5G02870)"/>
    <property type="match status" value="1"/>
</dbReference>
<dbReference type="PANTHER" id="PTHR43639:SF1">
    <property type="entry name" value="SHORT-CHAIN DEHYDROGENASE_REDUCTASE FAMILY PROTEIN"/>
    <property type="match status" value="1"/>
</dbReference>
<dbReference type="PRINTS" id="PR00081">
    <property type="entry name" value="GDHRDH"/>
</dbReference>
<keyword evidence="2" id="KW-0560">Oxidoreductase</keyword>
<dbReference type="InterPro" id="IPR036291">
    <property type="entry name" value="NAD(P)-bd_dom_sf"/>
</dbReference>
<evidence type="ECO:0000256" key="2">
    <source>
        <dbReference type="ARBA" id="ARBA00023002"/>
    </source>
</evidence>
<accession>A0A3S2VA40</accession>
<evidence type="ECO:0000313" key="4">
    <source>
        <dbReference type="Proteomes" id="UP000282837"/>
    </source>
</evidence>
<gene>
    <name evidence="3" type="ORF">EOE18_00015</name>
</gene>
<dbReference type="Pfam" id="PF13561">
    <property type="entry name" value="adh_short_C2"/>
    <property type="match status" value="1"/>
</dbReference>
<proteinExistence type="inferred from homology"/>